<accession>A0A0G0I5U2</accession>
<evidence type="ECO:0000259" key="2">
    <source>
        <dbReference type="Pfam" id="PF18915"/>
    </source>
</evidence>
<organism evidence="3 4">
    <name type="scientific">Candidatus Shapirobacteria bacterium GW2011_GWE1_38_10</name>
    <dbReference type="NCBI Taxonomy" id="1618488"/>
    <lineage>
        <taxon>Bacteria</taxon>
        <taxon>Candidatus Shapironibacteriota</taxon>
    </lineage>
</organism>
<comment type="caution">
    <text evidence="3">The sequence shown here is derived from an EMBL/GenBank/DDBJ whole genome shotgun (WGS) entry which is preliminary data.</text>
</comment>
<protein>
    <recommendedName>
        <fullName evidence="2">DUF5667 domain-containing protein</fullName>
    </recommendedName>
</protein>
<dbReference type="Proteomes" id="UP000034231">
    <property type="component" value="Unassembled WGS sequence"/>
</dbReference>
<keyword evidence="1" id="KW-1133">Transmembrane helix</keyword>
<evidence type="ECO:0000256" key="1">
    <source>
        <dbReference type="SAM" id="Phobius"/>
    </source>
</evidence>
<keyword evidence="1" id="KW-0472">Membrane</keyword>
<dbReference type="AlphaFoldDB" id="A0A0G0I5U2"/>
<feature type="transmembrane region" description="Helical" evidence="1">
    <location>
        <begin position="6"/>
        <end position="27"/>
    </location>
</feature>
<evidence type="ECO:0000313" key="4">
    <source>
        <dbReference type="Proteomes" id="UP000034231"/>
    </source>
</evidence>
<feature type="domain" description="DUF5667" evidence="2">
    <location>
        <begin position="64"/>
        <end position="153"/>
    </location>
</feature>
<keyword evidence="1" id="KW-0812">Transmembrane</keyword>
<name>A0A0G0I5U2_9BACT</name>
<reference evidence="3 4" key="1">
    <citation type="journal article" date="2015" name="Nature">
        <title>rRNA introns, odd ribosomes, and small enigmatic genomes across a large radiation of phyla.</title>
        <authorList>
            <person name="Brown C.T."/>
            <person name="Hug L.A."/>
            <person name="Thomas B.C."/>
            <person name="Sharon I."/>
            <person name="Castelle C.J."/>
            <person name="Singh A."/>
            <person name="Wilkins M.J."/>
            <person name="Williams K.H."/>
            <person name="Banfield J.F."/>
        </authorList>
    </citation>
    <scope>NUCLEOTIDE SEQUENCE [LARGE SCALE GENOMIC DNA]</scope>
</reference>
<dbReference type="Pfam" id="PF18915">
    <property type="entry name" value="DUF5667"/>
    <property type="match status" value="1"/>
</dbReference>
<proteinExistence type="predicted"/>
<evidence type="ECO:0000313" key="3">
    <source>
        <dbReference type="EMBL" id="KKQ50678.1"/>
    </source>
</evidence>
<dbReference type="InterPro" id="IPR043725">
    <property type="entry name" value="DUF5667"/>
</dbReference>
<gene>
    <name evidence="3" type="ORF">US68_C0003G0044</name>
</gene>
<dbReference type="EMBL" id="LBTX01000003">
    <property type="protein sequence ID" value="KKQ50678.1"/>
    <property type="molecule type" value="Genomic_DNA"/>
</dbReference>
<sequence length="201" mass="23273">MIEMNIKTLIVIFAVFIGAAGILLVSMSRATLEIMNRDEREGRLRVEPVFFEDKIIYKLPQTNMLPNNVFYSFKEIRDWLWIKFSVGKEREAKIMLILADKRIAEARTLANKGKYNIALETGMKAVDKLKYANELVGEMRNQDTAGKQIIIQIMDSTLAYSEIIREIGQKDGVNNQKYLLLQKYIDDFKEEQIKKEEPSSN</sequence>